<comment type="subcellular location">
    <subcellularLocation>
        <location evidence="1">Membrane</location>
        <topology evidence="1">Multi-pass membrane protein</topology>
    </subcellularLocation>
</comment>
<dbReference type="EMBL" id="HBGV01018948">
    <property type="protein sequence ID" value="CAD9517310.1"/>
    <property type="molecule type" value="Transcribed_RNA"/>
</dbReference>
<dbReference type="AlphaFoldDB" id="A0A7S2N393"/>
<dbReference type="InterPro" id="IPR000644">
    <property type="entry name" value="CBS_dom"/>
</dbReference>
<dbReference type="NCBIfam" id="NF038006">
    <property type="entry name" value="NhaD_1"/>
    <property type="match status" value="1"/>
</dbReference>
<evidence type="ECO:0000256" key="12">
    <source>
        <dbReference type="SAM" id="Phobius"/>
    </source>
</evidence>
<reference evidence="15" key="1">
    <citation type="submission" date="2021-01" db="EMBL/GenBank/DDBJ databases">
        <authorList>
            <person name="Corre E."/>
            <person name="Pelletier E."/>
            <person name="Niang G."/>
            <person name="Scheremetjew M."/>
            <person name="Finn R."/>
            <person name="Kale V."/>
            <person name="Holt S."/>
            <person name="Cochrane G."/>
            <person name="Meng A."/>
            <person name="Brown T."/>
            <person name="Cohen L."/>
        </authorList>
    </citation>
    <scope>NUCLEOTIDE SEQUENCE</scope>
    <source>
        <strain evidence="15">CCMP826</strain>
    </source>
</reference>
<keyword evidence="3" id="KW-0050">Antiport</keyword>
<feature type="transmembrane region" description="Helical" evidence="12">
    <location>
        <begin position="410"/>
        <end position="439"/>
    </location>
</feature>
<feature type="chain" id="PRO_5030739098" description="CBS domain-containing protein" evidence="13">
    <location>
        <begin position="25"/>
        <end position="758"/>
    </location>
</feature>
<dbReference type="InterPro" id="IPR004680">
    <property type="entry name" value="Cit_transptr-like_dom"/>
</dbReference>
<evidence type="ECO:0000256" key="8">
    <source>
        <dbReference type="ARBA" id="ARBA00023136"/>
    </source>
</evidence>
<organism evidence="15">
    <name type="scientific">Helicotheca tamesis</name>
    <dbReference type="NCBI Taxonomy" id="374047"/>
    <lineage>
        <taxon>Eukaryota</taxon>
        <taxon>Sar</taxon>
        <taxon>Stramenopiles</taxon>
        <taxon>Ochrophyta</taxon>
        <taxon>Bacillariophyta</taxon>
        <taxon>Mediophyceae</taxon>
        <taxon>Lithodesmiophycidae</taxon>
        <taxon>Lithodesmiales</taxon>
        <taxon>Lithodesmiaceae</taxon>
        <taxon>Helicotheca</taxon>
    </lineage>
</organism>
<feature type="transmembrane region" description="Helical" evidence="12">
    <location>
        <begin position="673"/>
        <end position="698"/>
    </location>
</feature>
<evidence type="ECO:0000256" key="3">
    <source>
        <dbReference type="ARBA" id="ARBA00022449"/>
    </source>
</evidence>
<keyword evidence="8 12" id="KW-0472">Membrane</keyword>
<keyword evidence="7" id="KW-0406">Ion transport</keyword>
<evidence type="ECO:0000256" key="5">
    <source>
        <dbReference type="ARBA" id="ARBA00022989"/>
    </source>
</evidence>
<keyword evidence="4 12" id="KW-0812">Transmembrane</keyword>
<dbReference type="InterPro" id="IPR045016">
    <property type="entry name" value="NhaD-like"/>
</dbReference>
<evidence type="ECO:0000256" key="2">
    <source>
        <dbReference type="ARBA" id="ARBA00022448"/>
    </source>
</evidence>
<evidence type="ECO:0000256" key="6">
    <source>
        <dbReference type="ARBA" id="ARBA00023053"/>
    </source>
</evidence>
<feature type="domain" description="CBS" evidence="14">
    <location>
        <begin position="172"/>
        <end position="241"/>
    </location>
</feature>
<dbReference type="GO" id="GO:0006814">
    <property type="term" value="P:sodium ion transport"/>
    <property type="evidence" value="ECO:0007669"/>
    <property type="project" value="UniProtKB-KW"/>
</dbReference>
<evidence type="ECO:0000313" key="15">
    <source>
        <dbReference type="EMBL" id="CAD9517310.1"/>
    </source>
</evidence>
<gene>
    <name evidence="15" type="ORF">HTAM1171_LOCUS11744</name>
</gene>
<dbReference type="Gene3D" id="3.10.580.10">
    <property type="entry name" value="CBS-domain"/>
    <property type="match status" value="1"/>
</dbReference>
<feature type="transmembrane region" description="Helical" evidence="12">
    <location>
        <begin position="309"/>
        <end position="328"/>
    </location>
</feature>
<keyword evidence="2" id="KW-0813">Transport</keyword>
<feature type="transmembrane region" description="Helical" evidence="12">
    <location>
        <begin position="334"/>
        <end position="352"/>
    </location>
</feature>
<keyword evidence="6" id="KW-0915">Sodium</keyword>
<dbReference type="InterPro" id="IPR046342">
    <property type="entry name" value="CBS_dom_sf"/>
</dbReference>
<keyword evidence="11" id="KW-0129">CBS domain</keyword>
<evidence type="ECO:0000256" key="11">
    <source>
        <dbReference type="PROSITE-ProRule" id="PRU00703"/>
    </source>
</evidence>
<evidence type="ECO:0000256" key="1">
    <source>
        <dbReference type="ARBA" id="ARBA00004141"/>
    </source>
</evidence>
<dbReference type="GO" id="GO:0016020">
    <property type="term" value="C:membrane"/>
    <property type="evidence" value="ECO:0007669"/>
    <property type="project" value="UniProtKB-SubCell"/>
</dbReference>
<keyword evidence="5 12" id="KW-1133">Transmembrane helix</keyword>
<dbReference type="GO" id="GO:0015297">
    <property type="term" value="F:antiporter activity"/>
    <property type="evidence" value="ECO:0007669"/>
    <property type="project" value="UniProtKB-KW"/>
</dbReference>
<feature type="signal peptide" evidence="13">
    <location>
        <begin position="1"/>
        <end position="24"/>
    </location>
</feature>
<feature type="transmembrane region" description="Helical" evidence="12">
    <location>
        <begin position="555"/>
        <end position="574"/>
    </location>
</feature>
<feature type="transmembrane region" description="Helical" evidence="12">
    <location>
        <begin position="489"/>
        <end position="508"/>
    </location>
</feature>
<proteinExistence type="inferred from homology"/>
<evidence type="ECO:0000259" key="14">
    <source>
        <dbReference type="PROSITE" id="PS51371"/>
    </source>
</evidence>
<protein>
    <recommendedName>
        <fullName evidence="14">CBS domain-containing protein</fullName>
    </recommendedName>
</protein>
<feature type="transmembrane region" description="Helical" evidence="12">
    <location>
        <begin position="280"/>
        <end position="297"/>
    </location>
</feature>
<dbReference type="PROSITE" id="PS51371">
    <property type="entry name" value="CBS"/>
    <property type="match status" value="1"/>
</dbReference>
<feature type="transmembrane region" description="Helical" evidence="12">
    <location>
        <begin position="632"/>
        <end position="653"/>
    </location>
</feature>
<dbReference type="PANTHER" id="PTHR43269:SF2">
    <property type="entry name" value="SODIUM_PROTON ANTIPORTER 1-RELATED"/>
    <property type="match status" value="1"/>
</dbReference>
<keyword evidence="9" id="KW-0739">Sodium transport</keyword>
<evidence type="ECO:0000256" key="7">
    <source>
        <dbReference type="ARBA" id="ARBA00023065"/>
    </source>
</evidence>
<dbReference type="SUPFAM" id="SSF54631">
    <property type="entry name" value="CBS-domain pair"/>
    <property type="match status" value="1"/>
</dbReference>
<evidence type="ECO:0000256" key="13">
    <source>
        <dbReference type="SAM" id="SignalP"/>
    </source>
</evidence>
<feature type="transmembrane region" description="Helical" evidence="12">
    <location>
        <begin position="528"/>
        <end position="549"/>
    </location>
</feature>
<evidence type="ECO:0000256" key="4">
    <source>
        <dbReference type="ARBA" id="ARBA00022692"/>
    </source>
</evidence>
<evidence type="ECO:0000256" key="9">
    <source>
        <dbReference type="ARBA" id="ARBA00023201"/>
    </source>
</evidence>
<name>A0A7S2N393_9STRA</name>
<feature type="transmembrane region" description="Helical" evidence="12">
    <location>
        <begin position="710"/>
        <end position="727"/>
    </location>
</feature>
<feature type="transmembrane region" description="Helical" evidence="12">
    <location>
        <begin position="594"/>
        <end position="612"/>
    </location>
</feature>
<dbReference type="PANTHER" id="PTHR43269">
    <property type="entry name" value="SODIUM/PROTON ANTIPORTER 1-RELATED"/>
    <property type="match status" value="1"/>
</dbReference>
<evidence type="ECO:0000256" key="10">
    <source>
        <dbReference type="ARBA" id="ARBA00025753"/>
    </source>
</evidence>
<accession>A0A7S2N393</accession>
<feature type="transmembrane region" description="Helical" evidence="12">
    <location>
        <begin position="451"/>
        <end position="469"/>
    </location>
</feature>
<dbReference type="PROSITE" id="PS51257">
    <property type="entry name" value="PROKAR_LIPOPROTEIN"/>
    <property type="match status" value="1"/>
</dbReference>
<comment type="similarity">
    <text evidence="10">Belongs to the NhaD Na(+)/H(+) (TC 2.A.62) antiporter family.</text>
</comment>
<keyword evidence="13" id="KW-0732">Signal</keyword>
<sequence length="758" mass="81187">MAIPRSGLCLWAVLLGCFSNDSSAFSPSSISPKSFISRNNPIQMPSHQRNNNNKQMLHMSLTQAEFDKELLSLSEECALTPQGFGFSSSMSRVLESANRGPGFYRAKGTDRVIDVMDGITKGDADAALIFDGSDLLGLFTESDYIKFSVARAKASTEAESASFLVSPVSDYATPAADLISLSMDDPASKAIAAMKTADVRHLVLADKVSESNKLTPQSKVQGLINMQAVMSLVQKDERLSLESLSKKFPGLDDPLAQMKEEIKSNANLMAKNPETAKRDIIRAGTSVLAAASVILFFTGSPWLKDHADLAMIGIFCLGYIGIIFEEVFEFNKAAIALLMSTGMWVTYADFFNGSSGIASEKVIEQLGEQLAEVSDICFFLLAASAIVEVVDAHQGFKVVTNQITTKSKKSLFWTIGFLTFFLSAILNNLTVTIVMVSLLRKLIPNEDDRRLFGAMVVVAANAGGVWTPIGDVTTTMLWINNNLSTIPTVTELFLPSVVCLVGSLAFLVNQVEEDNSLEESTLPEPSSLALRGQVVFWSGIASLLVVPVFAELTGLPPYIAMLTGLGAMWTLTDIMHMGEEDEDSQRVPAALSRLDTSGILFFLGILMSIGVLDKAGLLKELAVFLNENLPSLDIIATVIGIASALIDNVPLVAATMGMYDITEFGTDDKLWQLIALCAGTGGSILVIGSASGVALMGLEKVDFLWYAKKVSIGAAVGYFAGIATYLLQNAILSGSLFDGLVPQAVASVDVVQSLPGVL</sequence>
<dbReference type="Pfam" id="PF03600">
    <property type="entry name" value="CitMHS"/>
    <property type="match status" value="1"/>
</dbReference>